<keyword evidence="7" id="KW-1185">Reference proteome</keyword>
<dbReference type="EMBL" id="WMBB01000014">
    <property type="protein sequence ID" value="MTE16310.1"/>
    <property type="molecule type" value="Genomic_DNA"/>
</dbReference>
<organism evidence="6 7">
    <name type="scientific">Nocardia aurantiaca</name>
    <dbReference type="NCBI Taxonomy" id="2675850"/>
    <lineage>
        <taxon>Bacteria</taxon>
        <taxon>Bacillati</taxon>
        <taxon>Actinomycetota</taxon>
        <taxon>Actinomycetes</taxon>
        <taxon>Mycobacteriales</taxon>
        <taxon>Nocardiaceae</taxon>
        <taxon>Nocardia</taxon>
    </lineage>
</organism>
<keyword evidence="1" id="KW-0678">Repressor</keyword>
<dbReference type="CDD" id="cd00592">
    <property type="entry name" value="HTH_MerR-like"/>
    <property type="match status" value="1"/>
</dbReference>
<sequence>MVTTQEMRIGDAAAAIGVETHVLRHWESVGLLAPPRTPAGHRSYNEHILDYARMIQTLQRTGLSLDQIRQLALSGCASRRDMIAVRRAEVRERIELLEATDRFLEHLLECTHPIISECPECSEFVARAHMRRAAEFPGRP</sequence>
<keyword evidence="3" id="KW-0238">DNA-binding</keyword>
<reference evidence="6 7" key="1">
    <citation type="submission" date="2019-11" db="EMBL/GenBank/DDBJ databases">
        <title>Nocardia sp. nov. CT2-14 isolated from soil.</title>
        <authorList>
            <person name="Kanchanasin P."/>
            <person name="Tanasupawat S."/>
            <person name="Yuki M."/>
            <person name="Kudo T."/>
        </authorList>
    </citation>
    <scope>NUCLEOTIDE SEQUENCE [LARGE SCALE GENOMIC DNA]</scope>
    <source>
        <strain evidence="6 7">CT2-14</strain>
    </source>
</reference>
<dbReference type="Gene3D" id="1.10.1660.10">
    <property type="match status" value="1"/>
</dbReference>
<keyword evidence="2" id="KW-0805">Transcription regulation</keyword>
<dbReference type="SMART" id="SM00422">
    <property type="entry name" value="HTH_MERR"/>
    <property type="match status" value="1"/>
</dbReference>
<dbReference type="InterPro" id="IPR000551">
    <property type="entry name" value="MerR-type_HTH_dom"/>
</dbReference>
<protein>
    <submittedName>
        <fullName evidence="6">MerR family transcriptional regulator</fullName>
    </submittedName>
</protein>
<evidence type="ECO:0000256" key="2">
    <source>
        <dbReference type="ARBA" id="ARBA00023015"/>
    </source>
</evidence>
<dbReference type="PANTHER" id="PTHR30204">
    <property type="entry name" value="REDOX-CYCLING DRUG-SENSING TRANSCRIPTIONAL ACTIVATOR SOXR"/>
    <property type="match status" value="1"/>
</dbReference>
<evidence type="ECO:0000313" key="6">
    <source>
        <dbReference type="EMBL" id="MTE16310.1"/>
    </source>
</evidence>
<gene>
    <name evidence="6" type="ORF">GLP40_26530</name>
</gene>
<dbReference type="SUPFAM" id="SSF46955">
    <property type="entry name" value="Putative DNA-binding domain"/>
    <property type="match status" value="1"/>
</dbReference>
<dbReference type="PROSITE" id="PS50937">
    <property type="entry name" value="HTH_MERR_2"/>
    <property type="match status" value="1"/>
</dbReference>
<keyword evidence="4" id="KW-0804">Transcription</keyword>
<evidence type="ECO:0000259" key="5">
    <source>
        <dbReference type="PROSITE" id="PS50937"/>
    </source>
</evidence>
<dbReference type="InterPro" id="IPR009061">
    <property type="entry name" value="DNA-bd_dom_put_sf"/>
</dbReference>
<accession>A0A6I3L5U6</accession>
<dbReference type="GO" id="GO:0003700">
    <property type="term" value="F:DNA-binding transcription factor activity"/>
    <property type="evidence" value="ECO:0007669"/>
    <property type="project" value="InterPro"/>
</dbReference>
<dbReference type="Pfam" id="PF13411">
    <property type="entry name" value="MerR_1"/>
    <property type="match status" value="1"/>
</dbReference>
<dbReference type="AlphaFoldDB" id="A0A6I3L5U6"/>
<name>A0A6I3L5U6_9NOCA</name>
<dbReference type="InterPro" id="IPR047057">
    <property type="entry name" value="MerR_fam"/>
</dbReference>
<dbReference type="PRINTS" id="PR00040">
    <property type="entry name" value="HTHMERR"/>
</dbReference>
<dbReference type="GO" id="GO:0003677">
    <property type="term" value="F:DNA binding"/>
    <property type="evidence" value="ECO:0007669"/>
    <property type="project" value="UniProtKB-KW"/>
</dbReference>
<comment type="caution">
    <text evidence="6">The sequence shown here is derived from an EMBL/GenBank/DDBJ whole genome shotgun (WGS) entry which is preliminary data.</text>
</comment>
<evidence type="ECO:0000313" key="7">
    <source>
        <dbReference type="Proteomes" id="UP000432464"/>
    </source>
</evidence>
<dbReference type="PANTHER" id="PTHR30204:SF69">
    <property type="entry name" value="MERR-FAMILY TRANSCRIPTIONAL REGULATOR"/>
    <property type="match status" value="1"/>
</dbReference>
<evidence type="ECO:0000256" key="4">
    <source>
        <dbReference type="ARBA" id="ARBA00023163"/>
    </source>
</evidence>
<dbReference type="RefSeq" id="WP_154790753.1">
    <property type="nucleotide sequence ID" value="NZ_WMBB01000014.1"/>
</dbReference>
<evidence type="ECO:0000256" key="3">
    <source>
        <dbReference type="ARBA" id="ARBA00023125"/>
    </source>
</evidence>
<evidence type="ECO:0000256" key="1">
    <source>
        <dbReference type="ARBA" id="ARBA00022491"/>
    </source>
</evidence>
<dbReference type="Proteomes" id="UP000432464">
    <property type="component" value="Unassembled WGS sequence"/>
</dbReference>
<proteinExistence type="predicted"/>
<feature type="domain" description="HTH merR-type" evidence="5">
    <location>
        <begin position="6"/>
        <end position="74"/>
    </location>
</feature>